<dbReference type="OrthoDB" id="9808698at2"/>
<dbReference type="InterPro" id="IPR011663">
    <property type="entry name" value="UTRA"/>
</dbReference>
<dbReference type="GO" id="GO:0003700">
    <property type="term" value="F:DNA-binding transcription factor activity"/>
    <property type="evidence" value="ECO:0007669"/>
    <property type="project" value="InterPro"/>
</dbReference>
<dbReference type="RefSeq" id="WP_108851945.1">
    <property type="nucleotide sequence ID" value="NZ_OMOQ01000001.1"/>
</dbReference>
<keyword evidence="3" id="KW-0804">Transcription</keyword>
<evidence type="ECO:0000313" key="5">
    <source>
        <dbReference type="EMBL" id="SPH17502.1"/>
    </source>
</evidence>
<dbReference type="SMART" id="SM00866">
    <property type="entry name" value="UTRA"/>
    <property type="match status" value="1"/>
</dbReference>
<dbReference type="SMART" id="SM00345">
    <property type="entry name" value="HTH_GNTR"/>
    <property type="match status" value="1"/>
</dbReference>
<dbReference type="Pfam" id="PF00392">
    <property type="entry name" value="GntR"/>
    <property type="match status" value="1"/>
</dbReference>
<dbReference type="PANTHER" id="PTHR44846">
    <property type="entry name" value="MANNOSYL-D-GLYCERATE TRANSPORT/METABOLISM SYSTEM REPRESSOR MNGR-RELATED"/>
    <property type="match status" value="1"/>
</dbReference>
<dbReference type="EMBL" id="OMOQ01000001">
    <property type="protein sequence ID" value="SPH17502.1"/>
    <property type="molecule type" value="Genomic_DNA"/>
</dbReference>
<protein>
    <submittedName>
        <fullName evidence="5">Putative HTH-type transcriptional regulator YurK</fullName>
    </submittedName>
</protein>
<name>A0A2R8B4J9_9RHOB</name>
<evidence type="ECO:0000256" key="3">
    <source>
        <dbReference type="ARBA" id="ARBA00023163"/>
    </source>
</evidence>
<proteinExistence type="predicted"/>
<evidence type="ECO:0000256" key="1">
    <source>
        <dbReference type="ARBA" id="ARBA00023015"/>
    </source>
</evidence>
<dbReference type="PRINTS" id="PR00035">
    <property type="entry name" value="HTHGNTR"/>
</dbReference>
<gene>
    <name evidence="5" type="primary">yurK</name>
    <name evidence="5" type="ORF">DEA8626_01025</name>
</gene>
<keyword evidence="1" id="KW-0805">Transcription regulation</keyword>
<sequence length="233" mass="26429">MTRSENVSYRDVKRVATERILGGIWPPGSNLPSEVELAKEFACTRTTVNRAMRELAEEGYLERKRKAGTRVRTHPLRQAKLSIPLIKDEIEATGATYRYSLVSRNRLTAPDWLIAQLDLEPDAQVLHLNCMHYGDNRPFAFEDRWINIAAVPDVESVDFAAVGPNEWLVETIPYTKAAFSFSAVNADPRLAEFLGIQPGEPILLADRITWLRSVPVTHAVFYYRPGYRLKTSI</sequence>
<dbReference type="SUPFAM" id="SSF64288">
    <property type="entry name" value="Chorismate lyase-like"/>
    <property type="match status" value="1"/>
</dbReference>
<dbReference type="InterPro" id="IPR036388">
    <property type="entry name" value="WH-like_DNA-bd_sf"/>
</dbReference>
<reference evidence="5 6" key="1">
    <citation type="submission" date="2018-03" db="EMBL/GenBank/DDBJ databases">
        <authorList>
            <person name="Keele B.F."/>
        </authorList>
    </citation>
    <scope>NUCLEOTIDE SEQUENCE [LARGE SCALE GENOMIC DNA]</scope>
    <source>
        <strain evidence="5 6">CECT 8626</strain>
    </source>
</reference>
<dbReference type="InterPro" id="IPR000524">
    <property type="entry name" value="Tscrpt_reg_HTH_GntR"/>
</dbReference>
<feature type="domain" description="HTH gntR-type" evidence="4">
    <location>
        <begin position="6"/>
        <end position="74"/>
    </location>
</feature>
<dbReference type="GO" id="GO:0003677">
    <property type="term" value="F:DNA binding"/>
    <property type="evidence" value="ECO:0007669"/>
    <property type="project" value="UniProtKB-KW"/>
</dbReference>
<dbReference type="InterPro" id="IPR050679">
    <property type="entry name" value="Bact_HTH_transcr_reg"/>
</dbReference>
<dbReference type="InterPro" id="IPR036390">
    <property type="entry name" value="WH_DNA-bd_sf"/>
</dbReference>
<evidence type="ECO:0000259" key="4">
    <source>
        <dbReference type="PROSITE" id="PS50949"/>
    </source>
</evidence>
<evidence type="ECO:0000256" key="2">
    <source>
        <dbReference type="ARBA" id="ARBA00023125"/>
    </source>
</evidence>
<dbReference type="PANTHER" id="PTHR44846:SF16">
    <property type="entry name" value="TRANSCRIPTIONAL REGULATOR PHNF-RELATED"/>
    <property type="match status" value="1"/>
</dbReference>
<dbReference type="Proteomes" id="UP000244924">
    <property type="component" value="Unassembled WGS sequence"/>
</dbReference>
<dbReference type="InterPro" id="IPR028978">
    <property type="entry name" value="Chorismate_lyase_/UTRA_dom_sf"/>
</dbReference>
<accession>A0A2R8B4J9</accession>
<keyword evidence="6" id="KW-1185">Reference proteome</keyword>
<dbReference type="Gene3D" id="3.40.1410.10">
    <property type="entry name" value="Chorismate lyase-like"/>
    <property type="match status" value="1"/>
</dbReference>
<dbReference type="SUPFAM" id="SSF46785">
    <property type="entry name" value="Winged helix' DNA-binding domain"/>
    <property type="match status" value="1"/>
</dbReference>
<evidence type="ECO:0000313" key="6">
    <source>
        <dbReference type="Proteomes" id="UP000244924"/>
    </source>
</evidence>
<dbReference type="CDD" id="cd07377">
    <property type="entry name" value="WHTH_GntR"/>
    <property type="match status" value="1"/>
</dbReference>
<dbReference type="Pfam" id="PF07702">
    <property type="entry name" value="UTRA"/>
    <property type="match status" value="1"/>
</dbReference>
<dbReference type="PROSITE" id="PS50949">
    <property type="entry name" value="HTH_GNTR"/>
    <property type="match status" value="1"/>
</dbReference>
<dbReference type="Gene3D" id="1.10.10.10">
    <property type="entry name" value="Winged helix-like DNA-binding domain superfamily/Winged helix DNA-binding domain"/>
    <property type="match status" value="1"/>
</dbReference>
<keyword evidence="2" id="KW-0238">DNA-binding</keyword>
<dbReference type="AlphaFoldDB" id="A0A2R8B4J9"/>
<organism evidence="5 6">
    <name type="scientific">Albidovulum aquaemixtae</name>
    <dbReference type="NCBI Taxonomy" id="1542388"/>
    <lineage>
        <taxon>Bacteria</taxon>
        <taxon>Pseudomonadati</taxon>
        <taxon>Pseudomonadota</taxon>
        <taxon>Alphaproteobacteria</taxon>
        <taxon>Rhodobacterales</taxon>
        <taxon>Paracoccaceae</taxon>
        <taxon>Albidovulum</taxon>
    </lineage>
</organism>